<reference evidence="2" key="1">
    <citation type="submission" date="2017-03" db="EMBL/GenBank/DDBJ databases">
        <title>Genomes of endolithic fungi from Antarctica.</title>
        <authorList>
            <person name="Coleine C."/>
            <person name="Masonjones S."/>
            <person name="Stajich J.E."/>
        </authorList>
    </citation>
    <scope>NUCLEOTIDE SEQUENCE [LARGE SCALE GENOMIC DNA]</scope>
    <source>
        <strain evidence="2">CCFEE 5527</strain>
    </source>
</reference>
<sequence length="190" mass="21385">MHKVRKLKLRLQAPNGLYPVLCSHSHGTVRAVCIIMADAPRLQDVTIEVTDPKADLLDARWMQILGSTSILSKRARITMSTTAAEDGTRVVYFGRAQPFLAADDLARLHNTATRAREFLPRVDGMPSCVGDDHAAQITRALRHLYFGVNAMRKVSLVEMMQNQVQVEKAVEDAKRFKDAFDRTMKLRKPQ</sequence>
<name>A0A1V8SJG0_9PEZI</name>
<evidence type="ECO:0000313" key="1">
    <source>
        <dbReference type="EMBL" id="OQN99167.1"/>
    </source>
</evidence>
<comment type="caution">
    <text evidence="1">The sequence shown here is derived from an EMBL/GenBank/DDBJ whole genome shotgun (WGS) entry which is preliminary data.</text>
</comment>
<dbReference type="AlphaFoldDB" id="A0A1V8SJG0"/>
<dbReference type="Proteomes" id="UP000192596">
    <property type="component" value="Unassembled WGS sequence"/>
</dbReference>
<organism evidence="1 2">
    <name type="scientific">Cryoendolithus antarcticus</name>
    <dbReference type="NCBI Taxonomy" id="1507870"/>
    <lineage>
        <taxon>Eukaryota</taxon>
        <taxon>Fungi</taxon>
        <taxon>Dikarya</taxon>
        <taxon>Ascomycota</taxon>
        <taxon>Pezizomycotina</taxon>
        <taxon>Dothideomycetes</taxon>
        <taxon>Dothideomycetidae</taxon>
        <taxon>Cladosporiales</taxon>
        <taxon>Cladosporiaceae</taxon>
        <taxon>Cryoendolithus</taxon>
    </lineage>
</organism>
<proteinExistence type="predicted"/>
<keyword evidence="2" id="KW-1185">Reference proteome</keyword>
<gene>
    <name evidence="1" type="ORF">B0A48_15016</name>
</gene>
<evidence type="ECO:0000313" key="2">
    <source>
        <dbReference type="Proteomes" id="UP000192596"/>
    </source>
</evidence>
<accession>A0A1V8SJG0</accession>
<dbReference type="EMBL" id="NAJO01000041">
    <property type="protein sequence ID" value="OQN99167.1"/>
    <property type="molecule type" value="Genomic_DNA"/>
</dbReference>
<protein>
    <submittedName>
        <fullName evidence="1">Uncharacterized protein</fullName>
    </submittedName>
</protein>
<dbReference type="InParanoid" id="A0A1V8SJG0"/>